<organism evidence="1 2">
    <name type="scientific">Mesorhizobium japonicum (strain LMG 29417 / CECT 9101 / MAFF 303099)</name>
    <name type="common">Mesorhizobium loti (strain MAFF 303099)</name>
    <dbReference type="NCBI Taxonomy" id="266835"/>
    <lineage>
        <taxon>Bacteria</taxon>
        <taxon>Pseudomonadati</taxon>
        <taxon>Pseudomonadota</taxon>
        <taxon>Alphaproteobacteria</taxon>
        <taxon>Hyphomicrobiales</taxon>
        <taxon>Phyllobacteriaceae</taxon>
        <taxon>Mesorhizobium</taxon>
    </lineage>
</organism>
<dbReference type="KEGG" id="mlo:mll1768"/>
<dbReference type="RefSeq" id="WP_010910417.1">
    <property type="nucleotide sequence ID" value="NC_002678.2"/>
</dbReference>
<dbReference type="PATRIC" id="fig|266835.9.peg.1426"/>
<dbReference type="Proteomes" id="UP000000552">
    <property type="component" value="Chromosome"/>
</dbReference>
<protein>
    <submittedName>
        <fullName evidence="1">Mll1768 protein</fullName>
    </submittedName>
</protein>
<evidence type="ECO:0000313" key="2">
    <source>
        <dbReference type="Proteomes" id="UP000000552"/>
    </source>
</evidence>
<name>Q98JV0_RHILO</name>
<dbReference type="HOGENOM" id="CLU_1383173_0_0_5"/>
<evidence type="ECO:0000313" key="1">
    <source>
        <dbReference type="EMBL" id="BAB49065.1"/>
    </source>
</evidence>
<accession>Q98JV0</accession>
<dbReference type="eggNOG" id="ENOG502ZKV8">
    <property type="taxonomic scope" value="Bacteria"/>
</dbReference>
<reference evidence="1 2" key="1">
    <citation type="journal article" date="2000" name="DNA Res.">
        <title>Complete genome structure of the nitrogen-fixing symbiotic bacterium Mesorhizobium loti.</title>
        <authorList>
            <person name="Kaneko T."/>
            <person name="Nakamura Y."/>
            <person name="Sato S."/>
            <person name="Asamizu E."/>
            <person name="Kato T."/>
            <person name="Sasamoto S."/>
            <person name="Watanabe A."/>
            <person name="Idesawa K."/>
            <person name="Ishikawa A."/>
            <person name="Kawashima K."/>
            <person name="Kimura T."/>
            <person name="Kishida Y."/>
            <person name="Kiyokawa C."/>
            <person name="Kohara M."/>
            <person name="Matsumoto M."/>
            <person name="Matsuno A."/>
            <person name="Mochizuki Y."/>
            <person name="Nakayama S."/>
            <person name="Nakazaki N."/>
            <person name="Shimpo S."/>
            <person name="Sugimoto M."/>
            <person name="Takeuchi C."/>
            <person name="Yamada M."/>
            <person name="Tabata S."/>
        </authorList>
    </citation>
    <scope>NUCLEOTIDE SEQUENCE [LARGE SCALE GENOMIC DNA]</scope>
    <source>
        <strain evidence="2">LMG 29417 / CECT 9101 / MAFF 303099</strain>
    </source>
</reference>
<sequence length="197" mass="22107">MSAAKLIQAFSKRTEVPIDIIDDVIPAVRKLGFDGEIYWFYADVDPTVLRGSVVHWSYPTSPGGPEINVAEITVAKALPDDWRRFVACKELIHLLDPVGSQVKSEADFAKLIERLSLPTEMQDFKEDGMKVLTDRIAITQALAVLFPLAARDELYGPFKEGKIPLADVARIVDIPTRYVALAMTEFYPPIYKFLCDF</sequence>
<dbReference type="AlphaFoldDB" id="Q98JV0"/>
<proteinExistence type="predicted"/>
<dbReference type="EMBL" id="BA000012">
    <property type="protein sequence ID" value="BAB49065.1"/>
    <property type="molecule type" value="Genomic_DNA"/>
</dbReference>
<gene>
    <name evidence="1" type="ordered locus">mll1768</name>
</gene>